<dbReference type="SMART" id="SM00320">
    <property type="entry name" value="WD40"/>
    <property type="match status" value="2"/>
</dbReference>
<dbReference type="InterPro" id="IPR011047">
    <property type="entry name" value="Quinoprotein_ADH-like_sf"/>
</dbReference>
<name>A0A8T0MGA7_PANVG</name>
<evidence type="ECO:0000313" key="1">
    <source>
        <dbReference type="EMBL" id="KAG2534026.1"/>
    </source>
</evidence>
<evidence type="ECO:0000313" key="2">
    <source>
        <dbReference type="Proteomes" id="UP000823388"/>
    </source>
</evidence>
<dbReference type="InterPro" id="IPR015943">
    <property type="entry name" value="WD40/YVTN_repeat-like_dom_sf"/>
</dbReference>
<sequence>MGAHAPSLTPTRLYLSLHVGTTNSLRCGMLKQQKQYTFEGHEAPVYSVCPHYNESIQFIFSTAIDGKIKAWLYDCLGSRVDNDAPGHWCTTMAYSADGARLFSCGTSKEGDSHLVEWNETEGATNRTYNGFRKSSLGVVQFDTTRNRFLAAGDEFLVKFWDMDSTNILITVDCDGGLSASPRLRFNREGSLLAITRSDNGIKYLPTLMGSGCLGCSRVEHSRALEDLLNK</sequence>
<dbReference type="PANTHER" id="PTHR44083:SF5">
    <property type="entry name" value="PROTEIN TOPLESS-RELATED PROTEIN 2"/>
    <property type="match status" value="1"/>
</dbReference>
<dbReference type="InterPro" id="IPR027728">
    <property type="entry name" value="Topless_fam"/>
</dbReference>
<dbReference type="EMBL" id="CM029054">
    <property type="protein sequence ID" value="KAG2534026.1"/>
    <property type="molecule type" value="Genomic_DNA"/>
</dbReference>
<organism evidence="1 2">
    <name type="scientific">Panicum virgatum</name>
    <name type="common">Blackwell switchgrass</name>
    <dbReference type="NCBI Taxonomy" id="38727"/>
    <lineage>
        <taxon>Eukaryota</taxon>
        <taxon>Viridiplantae</taxon>
        <taxon>Streptophyta</taxon>
        <taxon>Embryophyta</taxon>
        <taxon>Tracheophyta</taxon>
        <taxon>Spermatophyta</taxon>
        <taxon>Magnoliopsida</taxon>
        <taxon>Liliopsida</taxon>
        <taxon>Poales</taxon>
        <taxon>Poaceae</taxon>
        <taxon>PACMAD clade</taxon>
        <taxon>Panicoideae</taxon>
        <taxon>Panicodae</taxon>
        <taxon>Paniceae</taxon>
        <taxon>Panicinae</taxon>
        <taxon>Panicum</taxon>
        <taxon>Panicum sect. Hiantes</taxon>
    </lineage>
</organism>
<protein>
    <submittedName>
        <fullName evidence="1">Uncharacterized protein</fullName>
    </submittedName>
</protein>
<dbReference type="SUPFAM" id="SSF50998">
    <property type="entry name" value="Quinoprotein alcohol dehydrogenase-like"/>
    <property type="match status" value="1"/>
</dbReference>
<proteinExistence type="predicted"/>
<keyword evidence="2" id="KW-1185">Reference proteome</keyword>
<dbReference type="Gene3D" id="2.130.10.10">
    <property type="entry name" value="YVTN repeat-like/Quinoprotein amine dehydrogenase"/>
    <property type="match status" value="2"/>
</dbReference>
<dbReference type="Proteomes" id="UP000823388">
    <property type="component" value="Chromosome 9N"/>
</dbReference>
<dbReference type="AlphaFoldDB" id="A0A8T0MGA7"/>
<dbReference type="Pfam" id="PF00400">
    <property type="entry name" value="WD40"/>
    <property type="match status" value="1"/>
</dbReference>
<gene>
    <name evidence="1" type="ORF">PVAP13_9NG200500</name>
</gene>
<comment type="caution">
    <text evidence="1">The sequence shown here is derived from an EMBL/GenBank/DDBJ whole genome shotgun (WGS) entry which is preliminary data.</text>
</comment>
<dbReference type="InterPro" id="IPR001680">
    <property type="entry name" value="WD40_rpt"/>
</dbReference>
<dbReference type="PANTHER" id="PTHR44083">
    <property type="entry name" value="TOPLESS-RELATED PROTEIN 1-RELATED"/>
    <property type="match status" value="1"/>
</dbReference>
<accession>A0A8T0MGA7</accession>
<reference evidence="1" key="1">
    <citation type="submission" date="2020-05" db="EMBL/GenBank/DDBJ databases">
        <title>WGS assembly of Panicum virgatum.</title>
        <authorList>
            <person name="Lovell J.T."/>
            <person name="Jenkins J."/>
            <person name="Shu S."/>
            <person name="Juenger T.E."/>
            <person name="Schmutz J."/>
        </authorList>
    </citation>
    <scope>NUCLEOTIDE SEQUENCE</scope>
    <source>
        <strain evidence="1">AP13</strain>
    </source>
</reference>
<dbReference type="GO" id="GO:0006355">
    <property type="term" value="P:regulation of DNA-templated transcription"/>
    <property type="evidence" value="ECO:0007669"/>
    <property type="project" value="InterPro"/>
</dbReference>